<keyword evidence="6" id="KW-0809">Transit peptide</keyword>
<name>A0A815PQ54_ADIRI</name>
<feature type="region of interest" description="Disordered" evidence="8">
    <location>
        <begin position="268"/>
        <end position="291"/>
    </location>
</feature>
<keyword evidence="3" id="KW-0479">Metal-binding</keyword>
<dbReference type="PANTHER" id="PTHR13547:SF1">
    <property type="entry name" value="MITOCHONDRIAL RIBONUCLEASE P CATALYTIC SUBUNIT"/>
    <property type="match status" value="1"/>
</dbReference>
<dbReference type="EMBL" id="CAJNOR010003833">
    <property type="protein sequence ID" value="CAF1451832.1"/>
    <property type="molecule type" value="Genomic_DNA"/>
</dbReference>
<evidence type="ECO:0000256" key="4">
    <source>
        <dbReference type="ARBA" id="ARBA00022801"/>
    </source>
</evidence>
<dbReference type="GO" id="GO:0097745">
    <property type="term" value="P:mitochondrial tRNA 5'-end processing"/>
    <property type="evidence" value="ECO:0007669"/>
    <property type="project" value="TreeGrafter"/>
</dbReference>
<feature type="domain" description="PRORP" evidence="9">
    <location>
        <begin position="940"/>
        <end position="1175"/>
    </location>
</feature>
<keyword evidence="11" id="KW-1185">Reference proteome</keyword>
<keyword evidence="7" id="KW-0496">Mitochondrion</keyword>
<protein>
    <recommendedName>
        <fullName evidence="9">PRORP domain-containing protein</fullName>
    </recommendedName>
</protein>
<evidence type="ECO:0000256" key="2">
    <source>
        <dbReference type="ARBA" id="ARBA00007626"/>
    </source>
</evidence>
<comment type="subcellular location">
    <subcellularLocation>
        <location evidence="1">Mitochondrion</location>
    </subcellularLocation>
</comment>
<organism evidence="10 11">
    <name type="scientific">Adineta ricciae</name>
    <name type="common">Rotifer</name>
    <dbReference type="NCBI Taxonomy" id="249248"/>
    <lineage>
        <taxon>Eukaryota</taxon>
        <taxon>Metazoa</taxon>
        <taxon>Spiralia</taxon>
        <taxon>Gnathifera</taxon>
        <taxon>Rotifera</taxon>
        <taxon>Eurotatoria</taxon>
        <taxon>Bdelloidea</taxon>
        <taxon>Adinetida</taxon>
        <taxon>Adinetidae</taxon>
        <taxon>Adineta</taxon>
    </lineage>
</organism>
<evidence type="ECO:0000256" key="1">
    <source>
        <dbReference type="ARBA" id="ARBA00004173"/>
    </source>
</evidence>
<dbReference type="Proteomes" id="UP000663828">
    <property type="component" value="Unassembled WGS sequence"/>
</dbReference>
<evidence type="ECO:0000256" key="3">
    <source>
        <dbReference type="ARBA" id="ARBA00022723"/>
    </source>
</evidence>
<evidence type="ECO:0000313" key="10">
    <source>
        <dbReference type="EMBL" id="CAF1451832.1"/>
    </source>
</evidence>
<dbReference type="Pfam" id="PF16953">
    <property type="entry name" value="PRORP"/>
    <property type="match status" value="1"/>
</dbReference>
<dbReference type="PANTHER" id="PTHR13547">
    <property type="match status" value="1"/>
</dbReference>
<dbReference type="Gene3D" id="3.40.50.11980">
    <property type="match status" value="1"/>
</dbReference>
<dbReference type="InterPro" id="IPR031595">
    <property type="entry name" value="PRORP_C"/>
</dbReference>
<keyword evidence="5" id="KW-0862">Zinc</keyword>
<comment type="caution">
    <text evidence="10">The sequence shown here is derived from an EMBL/GenBank/DDBJ whole genome shotgun (WGS) entry which is preliminary data.</text>
</comment>
<evidence type="ECO:0000256" key="5">
    <source>
        <dbReference type="ARBA" id="ARBA00022833"/>
    </source>
</evidence>
<evidence type="ECO:0000256" key="6">
    <source>
        <dbReference type="ARBA" id="ARBA00022946"/>
    </source>
</evidence>
<dbReference type="GO" id="GO:0030678">
    <property type="term" value="C:mitochondrial ribonuclease P complex"/>
    <property type="evidence" value="ECO:0007669"/>
    <property type="project" value="TreeGrafter"/>
</dbReference>
<accession>A0A815PQ54</accession>
<dbReference type="GO" id="GO:0046872">
    <property type="term" value="F:metal ion binding"/>
    <property type="evidence" value="ECO:0007669"/>
    <property type="project" value="UniProtKB-KW"/>
</dbReference>
<evidence type="ECO:0000256" key="7">
    <source>
        <dbReference type="ARBA" id="ARBA00023128"/>
    </source>
</evidence>
<dbReference type="AlphaFoldDB" id="A0A815PQ54"/>
<sequence>MISNRFRSLLSFNKLFCASKRWTTATATKVSDVRICKKPIKKSLYAYKRSQTTYYDWMEAVNRVDIKHSDFHRPLIIRMSVRQILRYMHDGYIDKEEWTTFRDYLVKKDIGVSRLFDGIFLQECLGYQRFLMGLSYISYLQHEEISLTPTSLAMLLLCAREIDIRQDFSEYRLDEQIILNAYDEFLSHKIVPDTTLALPIIAGLTLTSRWKDALQYLPILDNDLDGMQQALGFVLTAAAKFHDYAFFFSLLDTISQTEAIRLREERQRIRADSKQKNSFESKKNTAADPRVRRPIAPSSIKESDYYLISKTSQAYETFTEYLTGDRNTQIETLVKLLDKTASNGYIPPVSFVKALEKKLRELDPNRYKCEHIYFYPNGTSLDNKSILPSIEPSEQECQVIHSWVRSKFQSLLESSCPKLATDPSKLLHQLSEPFDVLFDCYHYPTLELDWHVKRIIYQIAEEKGKRCVVIAKIDLADYIDSLRMPPDLVSVVRVPYESIKSPLPLLSALYMNPTALLASPVDQRIYKTLLGLNNIDVMDRWIQTHQLVPIAKPDLVYLQAPCLYSTRVHIDTNEWLIPYFDGSPLTEAENVQTWLSRQTSSFITSIQSCSPANTIQVRLINLNEHAKRKILLKVNTVLKQENSGNGDAADSDVANISCLSNELILSERMTKFPFHYRCVLEQQLAICPDRCVSNDEWKDLYNIVGEPVKPLFGSITMLICVQLKHIERGRSLFRFIQEYHPQLLTSSSTTYSTYMSLLALDYFTLKNKKHGQDYSVYEKEIYDIYQNYVKDKNQSIIASTAALGIIKGLSVTRYWHEAYLYLRFVRDDDQIPAIRELILAALHNDDVQSAIKLLDNLNVPLPSDSAAATLSTSLTEMVRDVFRNLNENNPNTSEFIERLFQYLSTLDYFMEKSAIEEMQMFFDKFKGKAYQYGTTMVYPNGTCKQLSGVSLKSSELSNDDFHFLQNYLMESAYTDKEVFNTTTPTEFKRFQRFLSQHKFTMIIDGLNILYGIGRFATDPVTSMIKTINFLKNLNVNRKQMLFIARKHVTSRIPADIQENLRSICEIFLVDNTSRDDWFVLYAALHSKAYVLTSDILRKERGIANKSTPAKNTEVNDKLQKWLYRYQYMFLRQGKRLYFKQPLAYKLRAQCTQNTWLIPYFNEKPLSLAQRPDKWFYVYKNSDKPLKRNPIRKATIIDDEKKSV</sequence>
<evidence type="ECO:0000259" key="9">
    <source>
        <dbReference type="Pfam" id="PF16953"/>
    </source>
</evidence>
<proteinExistence type="inferred from homology"/>
<dbReference type="GO" id="GO:0001682">
    <property type="term" value="P:tRNA 5'-leader removal"/>
    <property type="evidence" value="ECO:0007669"/>
    <property type="project" value="TreeGrafter"/>
</dbReference>
<reference evidence="10" key="1">
    <citation type="submission" date="2021-02" db="EMBL/GenBank/DDBJ databases">
        <authorList>
            <person name="Nowell W R."/>
        </authorList>
    </citation>
    <scope>NUCLEOTIDE SEQUENCE</scope>
</reference>
<dbReference type="GO" id="GO:0004526">
    <property type="term" value="F:ribonuclease P activity"/>
    <property type="evidence" value="ECO:0007669"/>
    <property type="project" value="TreeGrafter"/>
</dbReference>
<gene>
    <name evidence="10" type="ORF">XAT740_LOCUS36925</name>
</gene>
<evidence type="ECO:0000256" key="8">
    <source>
        <dbReference type="SAM" id="MobiDB-lite"/>
    </source>
</evidence>
<evidence type="ECO:0000313" key="11">
    <source>
        <dbReference type="Proteomes" id="UP000663828"/>
    </source>
</evidence>
<keyword evidence="4" id="KW-0378">Hydrolase</keyword>
<comment type="similarity">
    <text evidence="2">Belongs to the PPR family. P subfamily.</text>
</comment>